<name>A0ABU0IEQ1_9HYPH</name>
<dbReference type="Gene3D" id="3.30.70.2660">
    <property type="match status" value="1"/>
</dbReference>
<keyword evidence="2" id="KW-1185">Reference proteome</keyword>
<accession>A0ABU0IEQ1</accession>
<dbReference type="InterPro" id="IPR021124">
    <property type="entry name" value="CRISPR-assoc_prot_Cas5"/>
</dbReference>
<proteinExistence type="predicted"/>
<sequence>MAELVVFRMEAALAAFGDLQVGERRGSWRRPSHSGIAGLLAAALGLTRDDPAVPVLAQGFLMAVRSDRIGPPLADFHTAQTPPQSRKRSFATRRQELADKDLLGTIVSRRDYWMDVAFTVLIWPKPALTVRPQALAEALNRPAFPLFAGRRSCPFSAPLAARAVSAETVSEGFATYDANLAGPLEQAGLPCLQPGRDVALDAEFPQESWGAITRLHTETRRDLTGSRQSWQFALRQEVVGVFHAPETAGAAA</sequence>
<dbReference type="NCBIfam" id="TIGR01868">
    <property type="entry name" value="casD_Cas5e"/>
    <property type="match status" value="1"/>
</dbReference>
<protein>
    <submittedName>
        <fullName evidence="1">CRISPR system Cascade subunit CasD</fullName>
    </submittedName>
</protein>
<comment type="caution">
    <text evidence="1">The sequence shown here is derived from an EMBL/GenBank/DDBJ whole genome shotgun (WGS) entry which is preliminary data.</text>
</comment>
<evidence type="ECO:0000313" key="1">
    <source>
        <dbReference type="EMBL" id="MDQ0455721.1"/>
    </source>
</evidence>
<dbReference type="Proteomes" id="UP001235269">
    <property type="component" value="Unassembled WGS sequence"/>
</dbReference>
<dbReference type="InterPro" id="IPR010147">
    <property type="entry name" value="CRISPR-assoc_prot_CasD"/>
</dbReference>
<reference evidence="1 2" key="1">
    <citation type="submission" date="2023-07" db="EMBL/GenBank/DDBJ databases">
        <title>Genomic Encyclopedia of Type Strains, Phase IV (KMG-IV): sequencing the most valuable type-strain genomes for metagenomic binning, comparative biology and taxonomic classification.</title>
        <authorList>
            <person name="Goeker M."/>
        </authorList>
    </citation>
    <scope>NUCLEOTIDE SEQUENCE [LARGE SCALE GENOMIC DNA]</scope>
    <source>
        <strain evidence="1 2">DSM 100301</strain>
    </source>
</reference>
<organism evidence="1 2">
    <name type="scientific">Rhizobium paknamense</name>
    <dbReference type="NCBI Taxonomy" id="1206817"/>
    <lineage>
        <taxon>Bacteria</taxon>
        <taxon>Pseudomonadati</taxon>
        <taxon>Pseudomonadota</taxon>
        <taxon>Alphaproteobacteria</taxon>
        <taxon>Hyphomicrobiales</taxon>
        <taxon>Rhizobiaceae</taxon>
        <taxon>Rhizobium/Agrobacterium group</taxon>
        <taxon>Rhizobium</taxon>
    </lineage>
</organism>
<dbReference type="Pfam" id="PF09704">
    <property type="entry name" value="Cas_Cas5d"/>
    <property type="match status" value="1"/>
</dbReference>
<dbReference type="EMBL" id="JAUSWH010000005">
    <property type="protein sequence ID" value="MDQ0455721.1"/>
    <property type="molecule type" value="Genomic_DNA"/>
</dbReference>
<evidence type="ECO:0000313" key="2">
    <source>
        <dbReference type="Proteomes" id="UP001235269"/>
    </source>
</evidence>
<dbReference type="RefSeq" id="WP_307157913.1">
    <property type="nucleotide sequence ID" value="NZ_JAUSWH010000005.1"/>
</dbReference>
<gene>
    <name evidence="1" type="ORF">QO005_002061</name>
</gene>